<dbReference type="AlphaFoldDB" id="A0A5B7H847"/>
<evidence type="ECO:0000313" key="2">
    <source>
        <dbReference type="Proteomes" id="UP000324222"/>
    </source>
</evidence>
<proteinExistence type="predicted"/>
<dbReference type="Proteomes" id="UP000324222">
    <property type="component" value="Unassembled WGS sequence"/>
</dbReference>
<comment type="caution">
    <text evidence="1">The sequence shown here is derived from an EMBL/GenBank/DDBJ whole genome shotgun (WGS) entry which is preliminary data.</text>
</comment>
<dbReference type="EMBL" id="VSRR010024607">
    <property type="protein sequence ID" value="MPC66313.1"/>
    <property type="molecule type" value="Genomic_DNA"/>
</dbReference>
<name>A0A5B7H847_PORTR</name>
<organism evidence="1 2">
    <name type="scientific">Portunus trituberculatus</name>
    <name type="common">Swimming crab</name>
    <name type="synonym">Neptunus trituberculatus</name>
    <dbReference type="NCBI Taxonomy" id="210409"/>
    <lineage>
        <taxon>Eukaryota</taxon>
        <taxon>Metazoa</taxon>
        <taxon>Ecdysozoa</taxon>
        <taxon>Arthropoda</taxon>
        <taxon>Crustacea</taxon>
        <taxon>Multicrustacea</taxon>
        <taxon>Malacostraca</taxon>
        <taxon>Eumalacostraca</taxon>
        <taxon>Eucarida</taxon>
        <taxon>Decapoda</taxon>
        <taxon>Pleocyemata</taxon>
        <taxon>Brachyura</taxon>
        <taxon>Eubrachyura</taxon>
        <taxon>Portunoidea</taxon>
        <taxon>Portunidae</taxon>
        <taxon>Portuninae</taxon>
        <taxon>Portunus</taxon>
    </lineage>
</organism>
<accession>A0A5B7H847</accession>
<keyword evidence="2" id="KW-1185">Reference proteome</keyword>
<gene>
    <name evidence="1" type="ORF">E2C01_060462</name>
</gene>
<protein>
    <submittedName>
        <fullName evidence="1">Uncharacterized protein</fullName>
    </submittedName>
</protein>
<sequence>MLERHKDLHHIYLGRSKGHAGQPAHSLNTAYGLAMVEFGPTAFFPESGQKSLDVASMLEKAVDHGKSSARRPIPPSVPVIPPTARADPRLSKMLWDGGVEPSLPHQVREPDQKLAATEAQAKADIAHRLSTVGLVSVLRDALQSLADNFHSASPDQLSEILKMMATVA</sequence>
<reference evidence="1 2" key="1">
    <citation type="submission" date="2019-05" db="EMBL/GenBank/DDBJ databases">
        <title>Another draft genome of Portunus trituberculatus and its Hox gene families provides insights of decapod evolution.</title>
        <authorList>
            <person name="Jeong J.-H."/>
            <person name="Song I."/>
            <person name="Kim S."/>
            <person name="Choi T."/>
            <person name="Kim D."/>
            <person name="Ryu S."/>
            <person name="Kim W."/>
        </authorList>
    </citation>
    <scope>NUCLEOTIDE SEQUENCE [LARGE SCALE GENOMIC DNA]</scope>
    <source>
        <tissue evidence="1">Muscle</tissue>
    </source>
</reference>
<evidence type="ECO:0000313" key="1">
    <source>
        <dbReference type="EMBL" id="MPC66313.1"/>
    </source>
</evidence>